<keyword evidence="4 5" id="KW-0472">Membrane</keyword>
<evidence type="ECO:0000313" key="9">
    <source>
        <dbReference type="Proteomes" id="UP000509383"/>
    </source>
</evidence>
<keyword evidence="10" id="KW-1185">Reference proteome</keyword>
<evidence type="ECO:0000256" key="2">
    <source>
        <dbReference type="ARBA" id="ARBA00022692"/>
    </source>
</evidence>
<dbReference type="EMBL" id="AP023189">
    <property type="protein sequence ID" value="BCG25318.1"/>
    <property type="molecule type" value="Genomic_DNA"/>
</dbReference>
<feature type="transmembrane region" description="Helical" evidence="5">
    <location>
        <begin position="70"/>
        <end position="93"/>
    </location>
</feature>
<dbReference type="RefSeq" id="WP_173180338.1">
    <property type="nucleotide sequence ID" value="NZ_AP023189.1"/>
</dbReference>
<keyword evidence="2 5" id="KW-0812">Transmembrane</keyword>
<sequence>MRETQAERTELAWRRTQLSLLVIACLALRGAEPTLALLALGSAAALWLGQRPRYRHGLAMLRDERGQPRAAAVFGTGLAMVAMTLLAMVKAVITG</sequence>
<proteinExistence type="predicted"/>
<gene>
    <name evidence="7" type="ORF">TUM18999_35090</name>
    <name evidence="8" type="ORF">TUM20286_46040</name>
</gene>
<dbReference type="Proteomes" id="UP001054892">
    <property type="component" value="Unassembled WGS sequence"/>
</dbReference>
<name>A0A6J4E7B8_9PSED</name>
<dbReference type="KEGG" id="ptw:TUM18999_35090"/>
<feature type="transmembrane region" description="Helical" evidence="5">
    <location>
        <begin position="20"/>
        <end position="49"/>
    </location>
</feature>
<keyword evidence="3 5" id="KW-1133">Transmembrane helix</keyword>
<dbReference type="EMBL" id="BQKM01000013">
    <property type="protein sequence ID" value="GJN54852.1"/>
    <property type="molecule type" value="Genomic_DNA"/>
</dbReference>
<protein>
    <recommendedName>
        <fullName evidence="6">DUF202 domain-containing protein</fullName>
    </recommendedName>
</protein>
<evidence type="ECO:0000256" key="5">
    <source>
        <dbReference type="SAM" id="Phobius"/>
    </source>
</evidence>
<accession>A0A6J4E7B8</accession>
<evidence type="ECO:0000259" key="6">
    <source>
        <dbReference type="Pfam" id="PF02656"/>
    </source>
</evidence>
<comment type="subcellular location">
    <subcellularLocation>
        <location evidence="1">Endomembrane system</location>
        <topology evidence="1">Multi-pass membrane protein</topology>
    </subcellularLocation>
</comment>
<organism evidence="7 9">
    <name type="scientific">Pseudomonas tohonis</name>
    <dbReference type="NCBI Taxonomy" id="2725477"/>
    <lineage>
        <taxon>Bacteria</taxon>
        <taxon>Pseudomonadati</taxon>
        <taxon>Pseudomonadota</taxon>
        <taxon>Gammaproteobacteria</taxon>
        <taxon>Pseudomonadales</taxon>
        <taxon>Pseudomonadaceae</taxon>
        <taxon>Pseudomonas</taxon>
    </lineage>
</organism>
<reference evidence="7 9" key="1">
    <citation type="submission" date="2020-05" db="EMBL/GenBank/DDBJ databases">
        <title>Characterization of novel class B3 metallo-beta-lactamase from novel Pseudomonas species.</title>
        <authorList>
            <person name="Yamada K."/>
            <person name="Aoki K."/>
            <person name="Ishii Y."/>
        </authorList>
    </citation>
    <scope>NUCLEOTIDE SEQUENCE [LARGE SCALE GENOMIC DNA]</scope>
    <source>
        <strain evidence="7 9">TUM18999</strain>
        <strain evidence="8 10">TUM20286</strain>
    </source>
</reference>
<evidence type="ECO:0000256" key="4">
    <source>
        <dbReference type="ARBA" id="ARBA00023136"/>
    </source>
</evidence>
<evidence type="ECO:0000313" key="8">
    <source>
        <dbReference type="EMBL" id="GJN54852.1"/>
    </source>
</evidence>
<evidence type="ECO:0000256" key="3">
    <source>
        <dbReference type="ARBA" id="ARBA00022989"/>
    </source>
</evidence>
<dbReference type="InterPro" id="IPR003807">
    <property type="entry name" value="DUF202"/>
</dbReference>
<dbReference type="GO" id="GO:0012505">
    <property type="term" value="C:endomembrane system"/>
    <property type="evidence" value="ECO:0007669"/>
    <property type="project" value="UniProtKB-SubCell"/>
</dbReference>
<evidence type="ECO:0000313" key="7">
    <source>
        <dbReference type="EMBL" id="BCG25318.1"/>
    </source>
</evidence>
<dbReference type="Proteomes" id="UP000509383">
    <property type="component" value="Chromosome"/>
</dbReference>
<dbReference type="Pfam" id="PF02656">
    <property type="entry name" value="DUF202"/>
    <property type="match status" value="1"/>
</dbReference>
<feature type="domain" description="DUF202" evidence="6">
    <location>
        <begin position="5"/>
        <end position="64"/>
    </location>
</feature>
<evidence type="ECO:0000256" key="1">
    <source>
        <dbReference type="ARBA" id="ARBA00004127"/>
    </source>
</evidence>
<evidence type="ECO:0000313" key="10">
    <source>
        <dbReference type="Proteomes" id="UP001054892"/>
    </source>
</evidence>
<dbReference type="AlphaFoldDB" id="A0A6J4E7B8"/>